<feature type="region of interest" description="Disordered" evidence="1">
    <location>
        <begin position="100"/>
        <end position="119"/>
    </location>
</feature>
<dbReference type="PANTHER" id="PTHR47331:SF5">
    <property type="entry name" value="RIBONUCLEASE H"/>
    <property type="match status" value="1"/>
</dbReference>
<name>A0ABM5K4Q8_DIAVI</name>
<sequence>MEHLKTLRVKRGSLEARLANFQIYVEKCMTQIDSIDDRVLKNRLSDIESLFAEFSELQVGIECSVKEEDLQGEYDKRKAFENDFYSIISKAQGLVKENSTDNVGSASVSNPENSRFPSSSEVRLPALNLPIYSGEAVTIREWELKDFMNDTPKLEAFLTFLKQKSKMLKRMEEKPTEANSSQNVKGQTSKPPAESSNKSNSHVHRSYHISNRTCASCDAPNHKIYTCTKFLRFSVPERTDLVKKSNLCINCLNRGHQVNNCNFGHCKNCTVKHHSLLHVSEPSTSNTNTQQSLFTFNLSSKQVILSTLLLEVVDSKGNRHDCRALLDPGSQSNFISSHLCHKLALPRKPTNITISGAFKVEFKIQAVCQIQILSKNTPFTAPLVCLVAPEICDVVPEAPIDPVSLSIPTCHKLADPDFHIPKQIDLLIGAELFWETLCIGQIRLKPSGPFLHKTKFGWIVSKPIFQTDPVLLQVIHKT</sequence>
<dbReference type="Proteomes" id="UP001652700">
    <property type="component" value="Unplaced"/>
</dbReference>
<dbReference type="InterPro" id="IPR021109">
    <property type="entry name" value="Peptidase_aspartic_dom_sf"/>
</dbReference>
<evidence type="ECO:0008006" key="4">
    <source>
        <dbReference type="Google" id="ProtNLM"/>
    </source>
</evidence>
<dbReference type="RefSeq" id="XP_050505172.1">
    <property type="nucleotide sequence ID" value="XM_050649215.1"/>
</dbReference>
<proteinExistence type="predicted"/>
<feature type="compositionally biased region" description="Polar residues" evidence="1">
    <location>
        <begin position="177"/>
        <end position="200"/>
    </location>
</feature>
<keyword evidence="3" id="KW-1185">Reference proteome</keyword>
<accession>A0ABM5K4Q8</accession>
<feature type="region of interest" description="Disordered" evidence="1">
    <location>
        <begin position="169"/>
        <end position="204"/>
    </location>
</feature>
<dbReference type="PANTHER" id="PTHR47331">
    <property type="entry name" value="PHD-TYPE DOMAIN-CONTAINING PROTEIN"/>
    <property type="match status" value="1"/>
</dbReference>
<dbReference type="Gene3D" id="2.40.70.10">
    <property type="entry name" value="Acid Proteases"/>
    <property type="match status" value="1"/>
</dbReference>
<dbReference type="GeneID" id="126883572"/>
<organism evidence="2 3">
    <name type="scientific">Diabrotica virgifera virgifera</name>
    <name type="common">western corn rootworm</name>
    <dbReference type="NCBI Taxonomy" id="50390"/>
    <lineage>
        <taxon>Eukaryota</taxon>
        <taxon>Metazoa</taxon>
        <taxon>Ecdysozoa</taxon>
        <taxon>Arthropoda</taxon>
        <taxon>Hexapoda</taxon>
        <taxon>Insecta</taxon>
        <taxon>Pterygota</taxon>
        <taxon>Neoptera</taxon>
        <taxon>Endopterygota</taxon>
        <taxon>Coleoptera</taxon>
        <taxon>Polyphaga</taxon>
        <taxon>Cucujiformia</taxon>
        <taxon>Chrysomeloidea</taxon>
        <taxon>Chrysomelidae</taxon>
        <taxon>Galerucinae</taxon>
        <taxon>Diabroticina</taxon>
        <taxon>Diabroticites</taxon>
        <taxon>Diabrotica</taxon>
    </lineage>
</organism>
<dbReference type="CDD" id="cd00303">
    <property type="entry name" value="retropepsin_like"/>
    <property type="match status" value="1"/>
</dbReference>
<evidence type="ECO:0000313" key="2">
    <source>
        <dbReference type="EnsemblMetazoa" id="XP_050505172.1"/>
    </source>
</evidence>
<reference evidence="2" key="1">
    <citation type="submission" date="2025-05" db="UniProtKB">
        <authorList>
            <consortium name="EnsemblMetazoa"/>
        </authorList>
    </citation>
    <scope>IDENTIFICATION</scope>
</reference>
<evidence type="ECO:0000313" key="3">
    <source>
        <dbReference type="Proteomes" id="UP001652700"/>
    </source>
</evidence>
<protein>
    <recommendedName>
        <fullName evidence="4">Peptidase aspartic putative domain-containing protein</fullName>
    </recommendedName>
</protein>
<evidence type="ECO:0000256" key="1">
    <source>
        <dbReference type="SAM" id="MobiDB-lite"/>
    </source>
</evidence>
<dbReference type="EnsemblMetazoa" id="XM_050649215.1">
    <property type="protein sequence ID" value="XP_050505172.1"/>
    <property type="gene ID" value="LOC126883572"/>
</dbReference>